<dbReference type="RefSeq" id="WP_149891765.1">
    <property type="nucleotide sequence ID" value="NZ_JBHUFA010000001.1"/>
</dbReference>
<organism evidence="1 2">
    <name type="scientific">Roseibium aestuarii</name>
    <dbReference type="NCBI Taxonomy" id="2600299"/>
    <lineage>
        <taxon>Bacteria</taxon>
        <taxon>Pseudomonadati</taxon>
        <taxon>Pseudomonadota</taxon>
        <taxon>Alphaproteobacteria</taxon>
        <taxon>Hyphomicrobiales</taxon>
        <taxon>Stappiaceae</taxon>
        <taxon>Roseibium</taxon>
    </lineage>
</organism>
<dbReference type="Proteomes" id="UP001597327">
    <property type="component" value="Unassembled WGS sequence"/>
</dbReference>
<protein>
    <submittedName>
        <fullName evidence="1">Uncharacterized protein</fullName>
    </submittedName>
</protein>
<proteinExistence type="predicted"/>
<evidence type="ECO:0000313" key="2">
    <source>
        <dbReference type="Proteomes" id="UP001597327"/>
    </source>
</evidence>
<dbReference type="EMBL" id="JBHUFA010000001">
    <property type="protein sequence ID" value="MFD1694375.1"/>
    <property type="molecule type" value="Genomic_DNA"/>
</dbReference>
<reference evidence="2" key="1">
    <citation type="journal article" date="2019" name="Int. J. Syst. Evol. Microbiol.">
        <title>The Global Catalogue of Microorganisms (GCM) 10K type strain sequencing project: providing services to taxonomists for standard genome sequencing and annotation.</title>
        <authorList>
            <consortium name="The Broad Institute Genomics Platform"/>
            <consortium name="The Broad Institute Genome Sequencing Center for Infectious Disease"/>
            <person name="Wu L."/>
            <person name="Ma J."/>
        </authorList>
    </citation>
    <scope>NUCLEOTIDE SEQUENCE [LARGE SCALE GENOMIC DNA]</scope>
    <source>
        <strain evidence="2">JCM 3369</strain>
    </source>
</reference>
<gene>
    <name evidence="1" type="ORF">ACFSC7_02525</name>
</gene>
<keyword evidence="2" id="KW-1185">Reference proteome</keyword>
<accession>A0ABW4JR97</accession>
<comment type="caution">
    <text evidence="1">The sequence shown here is derived from an EMBL/GenBank/DDBJ whole genome shotgun (WGS) entry which is preliminary data.</text>
</comment>
<name>A0ABW4JR97_9HYPH</name>
<evidence type="ECO:0000313" key="1">
    <source>
        <dbReference type="EMBL" id="MFD1694375.1"/>
    </source>
</evidence>
<sequence>MPDRYESSGASLSSPAYHGFAVTPADATDLPEVTRALYVGTAGALRVTLASEAVVTLTNVAAGSLLPLRVTRVHATGSTAGDVVGLS</sequence>